<feature type="transmembrane region" description="Helical" evidence="8">
    <location>
        <begin position="156"/>
        <end position="176"/>
    </location>
</feature>
<proteinExistence type="predicted"/>
<keyword evidence="5 8" id="KW-0812">Transmembrane</keyword>
<gene>
    <name evidence="10" type="ORF">GCM10025791_33860</name>
</gene>
<dbReference type="GO" id="GO:0016020">
    <property type="term" value="C:membrane"/>
    <property type="evidence" value="ECO:0007669"/>
    <property type="project" value="UniProtKB-SubCell"/>
</dbReference>
<dbReference type="InterPro" id="IPR009908">
    <property type="entry name" value="Methylamine_util_MauE"/>
</dbReference>
<keyword evidence="6 8" id="KW-1133">Transmembrane helix</keyword>
<evidence type="ECO:0000256" key="2">
    <source>
        <dbReference type="ARBA" id="ARBA00004141"/>
    </source>
</evidence>
<organism evidence="10 11">
    <name type="scientific">Halioxenophilus aromaticivorans</name>
    <dbReference type="NCBI Taxonomy" id="1306992"/>
    <lineage>
        <taxon>Bacteria</taxon>
        <taxon>Pseudomonadati</taxon>
        <taxon>Pseudomonadota</taxon>
        <taxon>Gammaproteobacteria</taxon>
        <taxon>Alteromonadales</taxon>
        <taxon>Alteromonadaceae</taxon>
        <taxon>Halioxenophilus</taxon>
    </lineage>
</organism>
<evidence type="ECO:0000256" key="8">
    <source>
        <dbReference type="SAM" id="Phobius"/>
    </source>
</evidence>
<comment type="caution">
    <text evidence="10">The sequence shown here is derived from an EMBL/GenBank/DDBJ whole genome shotgun (WGS) entry which is preliminary data.</text>
</comment>
<protein>
    <recommendedName>
        <fullName evidence="4">Methylamine utilization protein MauE</fullName>
    </recommendedName>
</protein>
<feature type="transmembrane region" description="Helical" evidence="8">
    <location>
        <begin position="132"/>
        <end position="150"/>
    </location>
</feature>
<dbReference type="Proteomes" id="UP001409585">
    <property type="component" value="Unassembled WGS sequence"/>
</dbReference>
<dbReference type="Pfam" id="PF07291">
    <property type="entry name" value="MauE"/>
    <property type="match status" value="1"/>
</dbReference>
<comment type="pathway">
    <text evidence="3">One-carbon metabolism; methylamine degradation.</text>
</comment>
<dbReference type="AlphaFoldDB" id="A0AAV3U645"/>
<name>A0AAV3U645_9ALTE</name>
<sequence>MEVTNHWASLLVLSVNLVALTVLLIGFSNKFGKRAPLPAMIAQYRIVSLAQAKALAPFLLMTELGVVALGVCFMVFGQWGSVSALLLAVYLSYCALLTSAKLRAIPMQDCGCSLANHQEGANVIAILTRNGLLAVLLVFAGMCSASVALVAPTVVLSLLVSVLSIVALTGFEALMVNAEKLKGLKVYHG</sequence>
<evidence type="ECO:0000256" key="7">
    <source>
        <dbReference type="ARBA" id="ARBA00023136"/>
    </source>
</evidence>
<feature type="transmembrane region" description="Helical" evidence="8">
    <location>
        <begin position="82"/>
        <end position="100"/>
    </location>
</feature>
<evidence type="ECO:0000256" key="1">
    <source>
        <dbReference type="ARBA" id="ARBA00003475"/>
    </source>
</evidence>
<evidence type="ECO:0000256" key="4">
    <source>
        <dbReference type="ARBA" id="ARBA00019078"/>
    </source>
</evidence>
<comment type="function">
    <text evidence="1">May be specifically involved in the processing, transport, and/or maturation of the MADH beta-subunit.</text>
</comment>
<dbReference type="EMBL" id="BAABLX010000029">
    <property type="protein sequence ID" value="GAA4950777.1"/>
    <property type="molecule type" value="Genomic_DNA"/>
</dbReference>
<evidence type="ECO:0000256" key="6">
    <source>
        <dbReference type="ARBA" id="ARBA00022989"/>
    </source>
</evidence>
<comment type="subcellular location">
    <subcellularLocation>
        <location evidence="2">Membrane</location>
        <topology evidence="2">Multi-pass membrane protein</topology>
    </subcellularLocation>
</comment>
<keyword evidence="7 8" id="KW-0472">Membrane</keyword>
<reference evidence="11" key="1">
    <citation type="journal article" date="2019" name="Int. J. Syst. Evol. Microbiol.">
        <title>The Global Catalogue of Microorganisms (GCM) 10K type strain sequencing project: providing services to taxonomists for standard genome sequencing and annotation.</title>
        <authorList>
            <consortium name="The Broad Institute Genomics Platform"/>
            <consortium name="The Broad Institute Genome Sequencing Center for Infectious Disease"/>
            <person name="Wu L."/>
            <person name="Ma J."/>
        </authorList>
    </citation>
    <scope>NUCLEOTIDE SEQUENCE [LARGE SCALE GENOMIC DNA]</scope>
    <source>
        <strain evidence="11">JCM 19134</strain>
    </source>
</reference>
<evidence type="ECO:0000313" key="11">
    <source>
        <dbReference type="Proteomes" id="UP001409585"/>
    </source>
</evidence>
<evidence type="ECO:0000259" key="9">
    <source>
        <dbReference type="Pfam" id="PF07291"/>
    </source>
</evidence>
<evidence type="ECO:0000313" key="10">
    <source>
        <dbReference type="EMBL" id="GAA4950777.1"/>
    </source>
</evidence>
<feature type="transmembrane region" description="Helical" evidence="8">
    <location>
        <begin position="6"/>
        <end position="27"/>
    </location>
</feature>
<feature type="domain" description="Methylamine utilisation protein MauE" evidence="9">
    <location>
        <begin position="12"/>
        <end position="140"/>
    </location>
</feature>
<feature type="transmembrane region" description="Helical" evidence="8">
    <location>
        <begin position="54"/>
        <end position="76"/>
    </location>
</feature>
<dbReference type="GO" id="GO:0030416">
    <property type="term" value="P:methylamine metabolic process"/>
    <property type="evidence" value="ECO:0007669"/>
    <property type="project" value="InterPro"/>
</dbReference>
<keyword evidence="11" id="KW-1185">Reference proteome</keyword>
<dbReference type="RefSeq" id="WP_390517252.1">
    <property type="nucleotide sequence ID" value="NZ_AP031496.1"/>
</dbReference>
<accession>A0AAV3U645</accession>
<evidence type="ECO:0000256" key="3">
    <source>
        <dbReference type="ARBA" id="ARBA00004856"/>
    </source>
</evidence>
<evidence type="ECO:0000256" key="5">
    <source>
        <dbReference type="ARBA" id="ARBA00022692"/>
    </source>
</evidence>